<dbReference type="RefSeq" id="WP_177528307.1">
    <property type="nucleotide sequence ID" value="NZ_CBCSHE010000001.1"/>
</dbReference>
<accession>A0A7T3V404</accession>
<dbReference type="KEGG" id="tper:IWA51_07225"/>
<evidence type="ECO:0000313" key="2">
    <source>
        <dbReference type="EMBL" id="QQA00072.1"/>
    </source>
</evidence>
<evidence type="ECO:0000259" key="1">
    <source>
        <dbReference type="Pfam" id="PF05523"/>
    </source>
</evidence>
<protein>
    <submittedName>
        <fullName evidence="2">FdtA/QdtA family cupin domain-containing protein</fullName>
    </submittedName>
</protein>
<organism evidence="2 3">
    <name type="scientific">Treponema peruense</name>
    <dbReference type="NCBI Taxonomy" id="2787628"/>
    <lineage>
        <taxon>Bacteria</taxon>
        <taxon>Pseudomonadati</taxon>
        <taxon>Spirochaetota</taxon>
        <taxon>Spirochaetia</taxon>
        <taxon>Spirochaetales</taxon>
        <taxon>Treponemataceae</taxon>
        <taxon>Treponema</taxon>
    </lineage>
</organism>
<gene>
    <name evidence="2" type="ORF">IWA51_07225</name>
</gene>
<dbReference type="EMBL" id="CP064936">
    <property type="protein sequence ID" value="QQA00072.1"/>
    <property type="molecule type" value="Genomic_DNA"/>
</dbReference>
<dbReference type="AlphaFoldDB" id="A0A7T3V404"/>
<proteinExistence type="predicted"/>
<dbReference type="CDD" id="cd20292">
    <property type="entry name" value="cupin_QdtA-like"/>
    <property type="match status" value="1"/>
</dbReference>
<dbReference type="Gene3D" id="2.60.120.10">
    <property type="entry name" value="Jelly Rolls"/>
    <property type="match status" value="1"/>
</dbReference>
<reference evidence="2 3" key="1">
    <citation type="submission" date="2020-11" db="EMBL/GenBank/DDBJ databases">
        <title>Treponema Peruensis nv. sp., first commensal Treponema isolated from human feces.</title>
        <authorList>
            <person name="Belkhou C."/>
            <person name="Raes J."/>
        </authorList>
    </citation>
    <scope>NUCLEOTIDE SEQUENCE [LARGE SCALE GENOMIC DNA]</scope>
    <source>
        <strain evidence="2 3">RCC2812</strain>
    </source>
</reference>
<dbReference type="Pfam" id="PF05523">
    <property type="entry name" value="FdtA"/>
    <property type="match status" value="1"/>
</dbReference>
<name>A0A7T3V404_9SPIR</name>
<dbReference type="InterPro" id="IPR011051">
    <property type="entry name" value="RmlC_Cupin_sf"/>
</dbReference>
<sequence>MSQIITLPTVSDDRGSLTIIEKVLSFKVNRIYYIYNVNSNDIRGGHRHKTNIQALICVAGSCRINLNNGSVKSEVILDNPNKCLIVEPEDWHTMDNFSKDAVLLVLASEYYDASDYIDKPYSNQ</sequence>
<dbReference type="SUPFAM" id="SSF51182">
    <property type="entry name" value="RmlC-like cupins"/>
    <property type="match status" value="1"/>
</dbReference>
<evidence type="ECO:0000313" key="3">
    <source>
        <dbReference type="Proteomes" id="UP000595224"/>
    </source>
</evidence>
<dbReference type="Proteomes" id="UP000595224">
    <property type="component" value="Chromosome"/>
</dbReference>
<dbReference type="InterPro" id="IPR008894">
    <property type="entry name" value="QdtA_cupin_dom"/>
</dbReference>
<feature type="domain" description="Sugar 3,4-ketoisomerase QdtA cupin" evidence="1">
    <location>
        <begin position="3"/>
        <end position="118"/>
    </location>
</feature>
<dbReference type="InterPro" id="IPR014710">
    <property type="entry name" value="RmlC-like_jellyroll"/>
</dbReference>
<keyword evidence="3" id="KW-1185">Reference proteome</keyword>